<dbReference type="STRING" id="1317125.SAMN05444128_0332"/>
<sequence length="56" mass="6769">MTEKKIKRVKEAGREQLHDRQQKSGLRKVIYYMHYSNTEVSPFRITIFLRRSAKNT</sequence>
<dbReference type="EMBL" id="FTPP01000001">
    <property type="protein sequence ID" value="SIT76396.1"/>
    <property type="molecule type" value="Genomic_DNA"/>
</dbReference>
<evidence type="ECO:0000313" key="3">
    <source>
        <dbReference type="Proteomes" id="UP000187181"/>
    </source>
</evidence>
<dbReference type="Proteomes" id="UP000187181">
    <property type="component" value="Unassembled WGS sequence"/>
</dbReference>
<gene>
    <name evidence="2" type="ORF">SAMN05444128_0332</name>
</gene>
<feature type="region of interest" description="Disordered" evidence="1">
    <location>
        <begin position="1"/>
        <end position="23"/>
    </location>
</feature>
<keyword evidence="3" id="KW-1185">Reference proteome</keyword>
<feature type="compositionally biased region" description="Basic and acidic residues" evidence="1">
    <location>
        <begin position="1"/>
        <end position="22"/>
    </location>
</feature>
<name>A0A1R3WG67_9BACT</name>
<organism evidence="2 3">
    <name type="scientific">Pontibacter indicus</name>
    <dbReference type="NCBI Taxonomy" id="1317125"/>
    <lineage>
        <taxon>Bacteria</taxon>
        <taxon>Pseudomonadati</taxon>
        <taxon>Bacteroidota</taxon>
        <taxon>Cytophagia</taxon>
        <taxon>Cytophagales</taxon>
        <taxon>Hymenobacteraceae</taxon>
        <taxon>Pontibacter</taxon>
    </lineage>
</organism>
<evidence type="ECO:0000256" key="1">
    <source>
        <dbReference type="SAM" id="MobiDB-lite"/>
    </source>
</evidence>
<protein>
    <submittedName>
        <fullName evidence="2">Uncharacterized protein</fullName>
    </submittedName>
</protein>
<proteinExistence type="predicted"/>
<dbReference type="AlphaFoldDB" id="A0A1R3WG67"/>
<reference evidence="3" key="1">
    <citation type="submission" date="2017-01" db="EMBL/GenBank/DDBJ databases">
        <authorList>
            <person name="Varghese N."/>
            <person name="Submissions S."/>
        </authorList>
    </citation>
    <scope>NUCLEOTIDE SEQUENCE [LARGE SCALE GENOMIC DNA]</scope>
    <source>
        <strain evidence="3">LP100</strain>
    </source>
</reference>
<accession>A0A1R3WG67</accession>
<evidence type="ECO:0000313" key="2">
    <source>
        <dbReference type="EMBL" id="SIT76396.1"/>
    </source>
</evidence>